<gene>
    <name evidence="6" type="ORF">RM520_11630</name>
</gene>
<dbReference type="Proteomes" id="UP001250662">
    <property type="component" value="Unassembled WGS sequence"/>
</dbReference>
<dbReference type="PANTHER" id="PTHR11999:SF70">
    <property type="entry name" value="MIP05841P"/>
    <property type="match status" value="1"/>
</dbReference>
<proteinExistence type="inferred from homology"/>
<keyword evidence="2" id="KW-0210">Decarboxylase</keyword>
<dbReference type="InterPro" id="IPR010977">
    <property type="entry name" value="Aromatic_deC"/>
</dbReference>
<dbReference type="SUPFAM" id="SSF53383">
    <property type="entry name" value="PLP-dependent transferases"/>
    <property type="match status" value="1"/>
</dbReference>
<dbReference type="InterPro" id="IPR002129">
    <property type="entry name" value="PyrdxlP-dep_de-COase"/>
</dbReference>
<evidence type="ECO:0000313" key="7">
    <source>
        <dbReference type="Proteomes" id="UP001250662"/>
    </source>
</evidence>
<keyword evidence="3 5" id="KW-0663">Pyridoxal phosphate</keyword>
<protein>
    <submittedName>
        <fullName evidence="6">Pyridoxal-dependent decarboxylase</fullName>
    </submittedName>
</protein>
<name>A0ABU3BJF1_9FLAO</name>
<keyword evidence="7" id="KW-1185">Reference proteome</keyword>
<accession>A0ABU3BJF1</accession>
<dbReference type="Pfam" id="PF00282">
    <property type="entry name" value="Pyridoxal_deC"/>
    <property type="match status" value="1"/>
</dbReference>
<dbReference type="RefSeq" id="WP_311388127.1">
    <property type="nucleotide sequence ID" value="NZ_JAVRHU010000003.1"/>
</dbReference>
<evidence type="ECO:0000256" key="4">
    <source>
        <dbReference type="ARBA" id="ARBA00023239"/>
    </source>
</evidence>
<comment type="cofactor">
    <cofactor evidence="1 5">
        <name>pyridoxal 5'-phosphate</name>
        <dbReference type="ChEBI" id="CHEBI:597326"/>
    </cofactor>
</comment>
<dbReference type="InterPro" id="IPR015421">
    <property type="entry name" value="PyrdxlP-dep_Trfase_major"/>
</dbReference>
<sequence length="485" mass="54845">MKQDSLDFSLEDFKQLLDRSSTLVLNQFQGLDKSKGYHDFPQQEVEDWFAESLPKKGMDISLLLDDVAKKVLRTATGNLGPHMYAYVMSGGNQVSILAEQLATTINQNQTKWHLGPAMNEIEKRVIAWTAELLKFPEDSGGVLVSGGSAANLTGLTVGRNIFFEKEGIRKKGVFGQKPFIVYASEEVHSCIDKSVELLGIGSNHLRKIKTNSEFQIDLTALKNQIEEDISAGYQPFCIVGNAGTVNTGAIDDLNALADIAESYELWYHIDGAYGALAGILDSLKKEYLGMNRADSIALDFHKWLYQPFEAGCTIVRNWNNLKRTYYKPAPYLDTELSNDGKRLEFNEHYFQLSRNAKAFKVWMTIKAYGMERIKAMIQKDIDLTNYLNEQIKKSNDFELVADSKLAVSCFRFKGNMTNPSEIIDFNQRLMPELEKDGRVFIMGTKLKGQYAIRACFINHRKTRETTDYLLDVIRDVAKTYSSLNS</sequence>
<dbReference type="PANTHER" id="PTHR11999">
    <property type="entry name" value="GROUP II PYRIDOXAL-5-PHOSPHATE DECARBOXYLASE"/>
    <property type="match status" value="1"/>
</dbReference>
<evidence type="ECO:0000256" key="3">
    <source>
        <dbReference type="ARBA" id="ARBA00022898"/>
    </source>
</evidence>
<dbReference type="PRINTS" id="PR00800">
    <property type="entry name" value="YHDCRBOXLASE"/>
</dbReference>
<dbReference type="EMBL" id="JAVRHU010000003">
    <property type="protein sequence ID" value="MDT0622278.1"/>
    <property type="molecule type" value="Genomic_DNA"/>
</dbReference>
<dbReference type="Gene3D" id="3.90.1150.170">
    <property type="match status" value="2"/>
</dbReference>
<evidence type="ECO:0000313" key="6">
    <source>
        <dbReference type="EMBL" id="MDT0622278.1"/>
    </source>
</evidence>
<organism evidence="6 7">
    <name type="scientific">Croceitalea vernalis</name>
    <dbReference type="NCBI Taxonomy" id="3075599"/>
    <lineage>
        <taxon>Bacteria</taxon>
        <taxon>Pseudomonadati</taxon>
        <taxon>Bacteroidota</taxon>
        <taxon>Flavobacteriia</taxon>
        <taxon>Flavobacteriales</taxon>
        <taxon>Flavobacteriaceae</taxon>
        <taxon>Croceitalea</taxon>
    </lineage>
</organism>
<dbReference type="InterPro" id="IPR015424">
    <property type="entry name" value="PyrdxlP-dep_Trfase"/>
</dbReference>
<reference evidence="6 7" key="1">
    <citation type="submission" date="2023-09" db="EMBL/GenBank/DDBJ databases">
        <authorList>
            <person name="Rey-Velasco X."/>
        </authorList>
    </citation>
    <scope>NUCLEOTIDE SEQUENCE [LARGE SCALE GENOMIC DNA]</scope>
    <source>
        <strain evidence="6 7">P007</strain>
    </source>
</reference>
<comment type="caution">
    <text evidence="6">The sequence shown here is derived from an EMBL/GenBank/DDBJ whole genome shotgun (WGS) entry which is preliminary data.</text>
</comment>
<comment type="similarity">
    <text evidence="5">Belongs to the group II decarboxylase family.</text>
</comment>
<evidence type="ECO:0000256" key="2">
    <source>
        <dbReference type="ARBA" id="ARBA00022793"/>
    </source>
</evidence>
<dbReference type="Gene3D" id="3.40.640.10">
    <property type="entry name" value="Type I PLP-dependent aspartate aminotransferase-like (Major domain)"/>
    <property type="match status" value="1"/>
</dbReference>
<evidence type="ECO:0000256" key="5">
    <source>
        <dbReference type="RuleBase" id="RU000382"/>
    </source>
</evidence>
<keyword evidence="4 5" id="KW-0456">Lyase</keyword>
<evidence type="ECO:0000256" key="1">
    <source>
        <dbReference type="ARBA" id="ARBA00001933"/>
    </source>
</evidence>